<evidence type="ECO:0000256" key="6">
    <source>
        <dbReference type="ARBA" id="ARBA00022777"/>
    </source>
</evidence>
<evidence type="ECO:0000313" key="14">
    <source>
        <dbReference type="Proteomes" id="UP000836841"/>
    </source>
</evidence>
<evidence type="ECO:0000256" key="3">
    <source>
        <dbReference type="ARBA" id="ARBA00022527"/>
    </source>
</evidence>
<evidence type="ECO:0000256" key="11">
    <source>
        <dbReference type="SAM" id="MobiDB-lite"/>
    </source>
</evidence>
<comment type="catalytic activity">
    <reaction evidence="9">
        <text>L-seryl-[protein] + ATP = O-phospho-L-seryl-[protein] + ADP + H(+)</text>
        <dbReference type="Rhea" id="RHEA:17989"/>
        <dbReference type="Rhea" id="RHEA-COMP:9863"/>
        <dbReference type="Rhea" id="RHEA-COMP:11604"/>
        <dbReference type="ChEBI" id="CHEBI:15378"/>
        <dbReference type="ChEBI" id="CHEBI:29999"/>
        <dbReference type="ChEBI" id="CHEBI:30616"/>
        <dbReference type="ChEBI" id="CHEBI:83421"/>
        <dbReference type="ChEBI" id="CHEBI:456216"/>
        <dbReference type="EC" id="2.7.11.25"/>
    </reaction>
</comment>
<name>A0AAU9S119_THLAR</name>
<dbReference type="PROSITE" id="PS00108">
    <property type="entry name" value="PROTEIN_KINASE_ST"/>
    <property type="match status" value="1"/>
</dbReference>
<dbReference type="Pfam" id="PF00069">
    <property type="entry name" value="Pkinase"/>
    <property type="match status" value="1"/>
</dbReference>
<proteinExistence type="inferred from homology"/>
<dbReference type="InterPro" id="IPR000719">
    <property type="entry name" value="Prot_kinase_dom"/>
</dbReference>
<sequence>MHSLKNRRHGVKIERTRKAQQNQNQTTLTKSVSMAIHKLPLLLLLSIILLFLNRPVLSDTDEEDVLFTGINSYRTTQNLTTLNKNKNAECLADEIADQFKNKPCTNDTGSATVPGNEPQFANYPKILAKCHLNVSDTRDGMIMPACVPRLESTLVLTNFTKSQYSASLNDSKFTGMGIGKEDDWIVVVLTTSTPEGSYSEDTKDHDHDDDDSNGFTFSIGLDLLGSVRRSLVFRSSLAGDDGSGGGGLSGFVGKINSSIRSSRIGLFTKPPPGLPAPRKEETPSIRWRKGELIGCGAFGRVYMGMNLDSGELLAIKQVLIAPNSASKEKTQGHIRELEEEVRLLKNLSHPNIVRYLGTVRESDSLNILMEFVPGGSISSLLEKFGSFPEPVIIMYTKQLLLGLEYLHNNGIMHRDIKGANILVDNKGCIRLADFGASKKVVELATVNGAKSMKGTPYWMAPEVILQTGHSFSADIWSVGCTVIEMATGKPPWSEQYQQFAAVLHIGRTKAHPPIPEDLSPEAKDFLLKCLHKEPSLRLSASELLQHPFVTGEHKESHPAFRNSFTECGNSTATQGITVGSSINSLMRRSTCSGLKDVCELGSLRSSIIHPDKSNNSGFCWQDGDSDDLCQTDMDDLCNISSVKNNVLSQSTDLNKSFNPMCDSTDNWSCKFDESPEVMRSKSNLVSYQAAELKSGVPCDEETSLTFAGSSSVAEDDYKATELKIKSFLDEKSNKRLPSRRLSAITDAMPSPLKSSKRTLNTSRVMQPGSEPTQVNESTKKGVTNSRCFSEIRQNLRHAGAGVKSPLSAHKDRENV</sequence>
<comment type="similarity">
    <text evidence="1">Belongs to the protein kinase superfamily. STE Ser/Thr protein kinase family. MAP kinase kinase kinase subfamily.</text>
</comment>
<dbReference type="InterPro" id="IPR050538">
    <property type="entry name" value="MAP_kinase_kinase_kinase"/>
</dbReference>
<dbReference type="InterPro" id="IPR059083">
    <property type="entry name" value="At5g19230_dom"/>
</dbReference>
<dbReference type="CDD" id="cd06606">
    <property type="entry name" value="STKc_MAPKKK"/>
    <property type="match status" value="1"/>
</dbReference>
<evidence type="ECO:0000259" key="12">
    <source>
        <dbReference type="PROSITE" id="PS50011"/>
    </source>
</evidence>
<gene>
    <name evidence="13" type="ORF">TAV2_LOCUS9158</name>
</gene>
<evidence type="ECO:0000256" key="9">
    <source>
        <dbReference type="ARBA" id="ARBA00048329"/>
    </source>
</evidence>
<evidence type="ECO:0000256" key="10">
    <source>
        <dbReference type="PROSITE-ProRule" id="PRU10141"/>
    </source>
</evidence>
<dbReference type="Pfam" id="PF25884">
    <property type="entry name" value="At5g19230"/>
    <property type="match status" value="1"/>
</dbReference>
<feature type="compositionally biased region" description="Polar residues" evidence="11">
    <location>
        <begin position="757"/>
        <end position="784"/>
    </location>
</feature>
<evidence type="ECO:0000256" key="1">
    <source>
        <dbReference type="ARBA" id="ARBA00006529"/>
    </source>
</evidence>
<dbReference type="PROSITE" id="PS50011">
    <property type="entry name" value="PROTEIN_KINASE_DOM"/>
    <property type="match status" value="1"/>
</dbReference>
<evidence type="ECO:0000256" key="8">
    <source>
        <dbReference type="ARBA" id="ARBA00047559"/>
    </source>
</evidence>
<keyword evidence="7 10" id="KW-0067">ATP-binding</keyword>
<reference evidence="13 14" key="1">
    <citation type="submission" date="2022-03" db="EMBL/GenBank/DDBJ databases">
        <authorList>
            <person name="Nunn A."/>
            <person name="Chopra R."/>
            <person name="Nunn A."/>
            <person name="Contreras Garrido A."/>
        </authorList>
    </citation>
    <scope>NUCLEOTIDE SEQUENCE [LARGE SCALE GENOMIC DNA]</scope>
</reference>
<keyword evidence="6" id="KW-0418">Kinase</keyword>
<dbReference type="EMBL" id="OU466859">
    <property type="protein sequence ID" value="CAH2054886.1"/>
    <property type="molecule type" value="Genomic_DNA"/>
</dbReference>
<dbReference type="AlphaFoldDB" id="A0AAU9S119"/>
<feature type="binding site" evidence="10">
    <location>
        <position position="316"/>
    </location>
    <ligand>
        <name>ATP</name>
        <dbReference type="ChEBI" id="CHEBI:30616"/>
    </ligand>
</feature>
<evidence type="ECO:0000256" key="4">
    <source>
        <dbReference type="ARBA" id="ARBA00022679"/>
    </source>
</evidence>
<feature type="compositionally biased region" description="Basic residues" evidence="11">
    <location>
        <begin position="1"/>
        <end position="10"/>
    </location>
</feature>
<dbReference type="FunFam" id="1.10.510.10:FF:000382">
    <property type="entry name" value="Mitogen-activated protein kinase kinase kinase 2"/>
    <property type="match status" value="1"/>
</dbReference>
<keyword evidence="14" id="KW-1185">Reference proteome</keyword>
<dbReference type="PANTHER" id="PTHR48016">
    <property type="entry name" value="MAP KINASE KINASE KINASE SSK2-RELATED-RELATED"/>
    <property type="match status" value="1"/>
</dbReference>
<feature type="region of interest" description="Disordered" evidence="11">
    <location>
        <begin position="748"/>
        <end position="784"/>
    </location>
</feature>
<evidence type="ECO:0000256" key="7">
    <source>
        <dbReference type="ARBA" id="ARBA00022840"/>
    </source>
</evidence>
<organism evidence="13 14">
    <name type="scientific">Thlaspi arvense</name>
    <name type="common">Field penny-cress</name>
    <dbReference type="NCBI Taxonomy" id="13288"/>
    <lineage>
        <taxon>Eukaryota</taxon>
        <taxon>Viridiplantae</taxon>
        <taxon>Streptophyta</taxon>
        <taxon>Embryophyta</taxon>
        <taxon>Tracheophyta</taxon>
        <taxon>Spermatophyta</taxon>
        <taxon>Magnoliopsida</taxon>
        <taxon>eudicotyledons</taxon>
        <taxon>Gunneridae</taxon>
        <taxon>Pentapetalae</taxon>
        <taxon>rosids</taxon>
        <taxon>malvids</taxon>
        <taxon>Brassicales</taxon>
        <taxon>Brassicaceae</taxon>
        <taxon>Thlaspideae</taxon>
        <taxon>Thlaspi</taxon>
    </lineage>
</organism>
<dbReference type="SMART" id="SM00220">
    <property type="entry name" value="S_TKc"/>
    <property type="match status" value="1"/>
</dbReference>
<dbReference type="Gene3D" id="1.10.510.10">
    <property type="entry name" value="Transferase(Phosphotransferase) domain 1"/>
    <property type="match status" value="1"/>
</dbReference>
<dbReference type="InterPro" id="IPR008271">
    <property type="entry name" value="Ser/Thr_kinase_AS"/>
</dbReference>
<keyword evidence="5 10" id="KW-0547">Nucleotide-binding</keyword>
<dbReference type="PROSITE" id="PS00107">
    <property type="entry name" value="PROTEIN_KINASE_ATP"/>
    <property type="match status" value="1"/>
</dbReference>
<feature type="domain" description="Protein kinase" evidence="12">
    <location>
        <begin position="287"/>
        <end position="549"/>
    </location>
</feature>
<keyword evidence="3" id="KW-0723">Serine/threonine-protein kinase</keyword>
<dbReference type="SUPFAM" id="SSF56112">
    <property type="entry name" value="Protein kinase-like (PK-like)"/>
    <property type="match status" value="1"/>
</dbReference>
<feature type="region of interest" description="Disordered" evidence="11">
    <location>
        <begin position="796"/>
        <end position="815"/>
    </location>
</feature>
<protein>
    <recommendedName>
        <fullName evidence="2">mitogen-activated protein kinase kinase kinase</fullName>
        <ecNumber evidence="2">2.7.11.25</ecNumber>
    </recommendedName>
</protein>
<dbReference type="GO" id="GO:0005737">
    <property type="term" value="C:cytoplasm"/>
    <property type="evidence" value="ECO:0007669"/>
    <property type="project" value="TreeGrafter"/>
</dbReference>
<accession>A0AAU9S119</accession>
<keyword evidence="4" id="KW-0808">Transferase</keyword>
<dbReference type="GO" id="GO:0004709">
    <property type="term" value="F:MAP kinase kinase kinase activity"/>
    <property type="evidence" value="ECO:0007669"/>
    <property type="project" value="UniProtKB-EC"/>
</dbReference>
<evidence type="ECO:0000256" key="5">
    <source>
        <dbReference type="ARBA" id="ARBA00022741"/>
    </source>
</evidence>
<dbReference type="InterPro" id="IPR017441">
    <property type="entry name" value="Protein_kinase_ATP_BS"/>
</dbReference>
<comment type="catalytic activity">
    <reaction evidence="8">
        <text>L-threonyl-[protein] + ATP = O-phospho-L-threonyl-[protein] + ADP + H(+)</text>
        <dbReference type="Rhea" id="RHEA:46608"/>
        <dbReference type="Rhea" id="RHEA-COMP:11060"/>
        <dbReference type="Rhea" id="RHEA-COMP:11605"/>
        <dbReference type="ChEBI" id="CHEBI:15378"/>
        <dbReference type="ChEBI" id="CHEBI:30013"/>
        <dbReference type="ChEBI" id="CHEBI:30616"/>
        <dbReference type="ChEBI" id="CHEBI:61977"/>
        <dbReference type="ChEBI" id="CHEBI:456216"/>
        <dbReference type="EC" id="2.7.11.25"/>
    </reaction>
</comment>
<dbReference type="GO" id="GO:0005524">
    <property type="term" value="F:ATP binding"/>
    <property type="evidence" value="ECO:0007669"/>
    <property type="project" value="UniProtKB-UniRule"/>
</dbReference>
<evidence type="ECO:0000256" key="2">
    <source>
        <dbReference type="ARBA" id="ARBA00012406"/>
    </source>
</evidence>
<dbReference type="Proteomes" id="UP000836841">
    <property type="component" value="Chromosome 3"/>
</dbReference>
<evidence type="ECO:0000313" key="13">
    <source>
        <dbReference type="EMBL" id="CAH2054886.1"/>
    </source>
</evidence>
<dbReference type="InterPro" id="IPR011009">
    <property type="entry name" value="Kinase-like_dom_sf"/>
</dbReference>
<dbReference type="EC" id="2.7.11.25" evidence="2"/>
<dbReference type="PANTHER" id="PTHR48016:SF56">
    <property type="entry name" value="MAPKK KINASE"/>
    <property type="match status" value="1"/>
</dbReference>
<feature type="region of interest" description="Disordered" evidence="11">
    <location>
        <begin position="1"/>
        <end position="27"/>
    </location>
</feature>